<dbReference type="Pfam" id="PF00593">
    <property type="entry name" value="TonB_dep_Rec_b-barrel"/>
    <property type="match status" value="1"/>
</dbReference>
<accession>A0ABT0BRK6</accession>
<dbReference type="Proteomes" id="UP001202281">
    <property type="component" value="Unassembled WGS sequence"/>
</dbReference>
<evidence type="ECO:0000256" key="1">
    <source>
        <dbReference type="ARBA" id="ARBA00004571"/>
    </source>
</evidence>
<gene>
    <name evidence="16" type="ORF">MTR66_12405</name>
</gene>
<evidence type="ECO:0000256" key="2">
    <source>
        <dbReference type="ARBA" id="ARBA00022448"/>
    </source>
</evidence>
<keyword evidence="3 11" id="KW-1134">Transmembrane beta strand</keyword>
<keyword evidence="4" id="KW-0410">Iron transport</keyword>
<evidence type="ECO:0000256" key="13">
    <source>
        <dbReference type="SAM" id="SignalP"/>
    </source>
</evidence>
<dbReference type="PANTHER" id="PTHR32552">
    <property type="entry name" value="FERRICHROME IRON RECEPTOR-RELATED"/>
    <property type="match status" value="1"/>
</dbReference>
<keyword evidence="10 11" id="KW-0998">Cell outer membrane</keyword>
<feature type="domain" description="TonB-dependent receptor-like beta-barrel" evidence="14">
    <location>
        <begin position="266"/>
        <end position="680"/>
    </location>
</feature>
<feature type="chain" id="PRO_5046073687" evidence="13">
    <location>
        <begin position="26"/>
        <end position="718"/>
    </location>
</feature>
<dbReference type="PROSITE" id="PS52016">
    <property type="entry name" value="TONB_DEPENDENT_REC_3"/>
    <property type="match status" value="1"/>
</dbReference>
<evidence type="ECO:0000256" key="9">
    <source>
        <dbReference type="ARBA" id="ARBA00023136"/>
    </source>
</evidence>
<evidence type="ECO:0000259" key="14">
    <source>
        <dbReference type="Pfam" id="PF00593"/>
    </source>
</evidence>
<evidence type="ECO:0000313" key="17">
    <source>
        <dbReference type="Proteomes" id="UP001202281"/>
    </source>
</evidence>
<evidence type="ECO:0000256" key="3">
    <source>
        <dbReference type="ARBA" id="ARBA00022452"/>
    </source>
</evidence>
<keyword evidence="13" id="KW-0732">Signal</keyword>
<keyword evidence="7" id="KW-0406">Ion transport</keyword>
<evidence type="ECO:0000256" key="11">
    <source>
        <dbReference type="PROSITE-ProRule" id="PRU01360"/>
    </source>
</evidence>
<keyword evidence="8 12" id="KW-0798">TonB box</keyword>
<dbReference type="InterPro" id="IPR000531">
    <property type="entry name" value="Beta-barrel_TonB"/>
</dbReference>
<evidence type="ECO:0000313" key="16">
    <source>
        <dbReference type="EMBL" id="MCJ2187613.1"/>
    </source>
</evidence>
<evidence type="ECO:0000256" key="12">
    <source>
        <dbReference type="RuleBase" id="RU003357"/>
    </source>
</evidence>
<organism evidence="16 17">
    <name type="scientific">Novosphingobium beihaiensis</name>
    <dbReference type="NCBI Taxonomy" id="2930389"/>
    <lineage>
        <taxon>Bacteria</taxon>
        <taxon>Pseudomonadati</taxon>
        <taxon>Pseudomonadota</taxon>
        <taxon>Alphaproteobacteria</taxon>
        <taxon>Sphingomonadales</taxon>
        <taxon>Sphingomonadaceae</taxon>
        <taxon>Novosphingobium</taxon>
    </lineage>
</organism>
<reference evidence="16 17" key="1">
    <citation type="submission" date="2022-04" db="EMBL/GenBank/DDBJ databases">
        <title>Identification of a novel bacterium isolated from mangrove sediments.</title>
        <authorList>
            <person name="Pan X."/>
        </authorList>
    </citation>
    <scope>NUCLEOTIDE SEQUENCE [LARGE SCALE GENOMIC DNA]</scope>
    <source>
        <strain evidence="16 17">B2638</strain>
    </source>
</reference>
<dbReference type="SUPFAM" id="SSF56935">
    <property type="entry name" value="Porins"/>
    <property type="match status" value="1"/>
</dbReference>
<dbReference type="Gene3D" id="2.40.170.20">
    <property type="entry name" value="TonB-dependent receptor, beta-barrel domain"/>
    <property type="match status" value="1"/>
</dbReference>
<dbReference type="InterPro" id="IPR036942">
    <property type="entry name" value="Beta-barrel_TonB_sf"/>
</dbReference>
<evidence type="ECO:0000256" key="4">
    <source>
        <dbReference type="ARBA" id="ARBA00022496"/>
    </source>
</evidence>
<feature type="domain" description="TonB-dependent receptor plug" evidence="15">
    <location>
        <begin position="65"/>
        <end position="169"/>
    </location>
</feature>
<keyword evidence="2 11" id="KW-0813">Transport</keyword>
<keyword evidence="17" id="KW-1185">Reference proteome</keyword>
<dbReference type="Pfam" id="PF07715">
    <property type="entry name" value="Plug"/>
    <property type="match status" value="1"/>
</dbReference>
<dbReference type="InterPro" id="IPR039426">
    <property type="entry name" value="TonB-dep_rcpt-like"/>
</dbReference>
<keyword evidence="5 11" id="KW-0812">Transmembrane</keyword>
<proteinExistence type="inferred from homology"/>
<evidence type="ECO:0000256" key="8">
    <source>
        <dbReference type="ARBA" id="ARBA00023077"/>
    </source>
</evidence>
<evidence type="ECO:0000259" key="15">
    <source>
        <dbReference type="Pfam" id="PF07715"/>
    </source>
</evidence>
<comment type="caution">
    <text evidence="16">The sequence shown here is derived from an EMBL/GenBank/DDBJ whole genome shotgun (WGS) entry which is preliminary data.</text>
</comment>
<dbReference type="RefSeq" id="WP_243921464.1">
    <property type="nucleotide sequence ID" value="NZ_JALHLG010000016.1"/>
</dbReference>
<dbReference type="EMBL" id="JALHLG010000016">
    <property type="protein sequence ID" value="MCJ2187613.1"/>
    <property type="molecule type" value="Genomic_DNA"/>
</dbReference>
<evidence type="ECO:0000256" key="7">
    <source>
        <dbReference type="ARBA" id="ARBA00023065"/>
    </source>
</evidence>
<sequence length="718" mass="77749">MQKSLKIWMTTSALVAPVFVSPAAAQEAPQESASVVYDSTTGKGAPADGLGDIIVTAQKRSETSQKTPAAVTAVNSETLVARGVTTLSSVEKLVPSAKFAVQGSETQVFIRGVGSQVGNPNIPESVATQLNGVFLPRYTTGAGLFDVAQVEVLPGPQGTLYGRSAVGGVVNVNTRRPGWDFGVQASLEKGNYDSTVLNGGIDVPLNDSVAVRGAVYFDKHDGYNNNGTYDKNALAGRLSVLIEPTGTLSAFLWGSYYRGRSKPSPLQYVPYPAGGPYDYPETDPASAFAYPPDGLATDYGKTRYRSWQFGGQIDLDLGAVSVTYIPGYIYARDVTARSIVGFKQDSVIGYKQLSNEVRVSSNNGSRLKWMVGFSQSHQSSPFYFVFGPNFGGVDMVVKMDALAGYGEATYSVTDSVRLTAGARYSWDKLAADNAEAFFPNPDFSRGILSYDYSNSWKRFNWKLGVEADAGPQSLVYANVQTGFNPGTFQVSAPLQGENIDPQKMIGFTLGSKNRFFDNRLQLNLEAFYYRYRDQIVQAYDVGTGGTELYNAPHSRMYGVQLDGAFAVTPTTKLNLSASTLNAKLRTFVVDLLSGGTADYSGLVLPYSPKLTLSAGLEQTVPLASGAQFRFRADTSYNSGYWDTFSHQPDLRQKRFSKTDVSLTYTTADRRFDVSVWGRNLENEATHAAAGETGRPYPNAGAVYVEPPRTYGVTLRANL</sequence>
<dbReference type="PANTHER" id="PTHR32552:SF81">
    <property type="entry name" value="TONB-DEPENDENT OUTER MEMBRANE RECEPTOR"/>
    <property type="match status" value="1"/>
</dbReference>
<evidence type="ECO:0000256" key="6">
    <source>
        <dbReference type="ARBA" id="ARBA00023004"/>
    </source>
</evidence>
<feature type="signal peptide" evidence="13">
    <location>
        <begin position="1"/>
        <end position="25"/>
    </location>
</feature>
<keyword evidence="16" id="KW-0675">Receptor</keyword>
<evidence type="ECO:0000256" key="5">
    <source>
        <dbReference type="ARBA" id="ARBA00022692"/>
    </source>
</evidence>
<keyword evidence="9 11" id="KW-0472">Membrane</keyword>
<evidence type="ECO:0000256" key="10">
    <source>
        <dbReference type="ARBA" id="ARBA00023237"/>
    </source>
</evidence>
<comment type="similarity">
    <text evidence="11 12">Belongs to the TonB-dependent receptor family.</text>
</comment>
<comment type="subcellular location">
    <subcellularLocation>
        <location evidence="1 11">Cell outer membrane</location>
        <topology evidence="1 11">Multi-pass membrane protein</topology>
    </subcellularLocation>
</comment>
<name>A0ABT0BRK6_9SPHN</name>
<keyword evidence="6" id="KW-0408">Iron</keyword>
<protein>
    <submittedName>
        <fullName evidence="16">TonB-dependent receptor</fullName>
    </submittedName>
</protein>
<dbReference type="InterPro" id="IPR012910">
    <property type="entry name" value="Plug_dom"/>
</dbReference>